<reference evidence="2" key="1">
    <citation type="submission" date="2020-05" db="EMBL/GenBank/DDBJ databases">
        <authorList>
            <person name="Chiriac C."/>
            <person name="Salcher M."/>
            <person name="Ghai R."/>
            <person name="Kavagutti S V."/>
        </authorList>
    </citation>
    <scope>NUCLEOTIDE SEQUENCE</scope>
</reference>
<feature type="transmembrane region" description="Helical" evidence="1">
    <location>
        <begin position="20"/>
        <end position="42"/>
    </location>
</feature>
<dbReference type="EMBL" id="CAFBOG010000019">
    <property type="protein sequence ID" value="CAB4970436.1"/>
    <property type="molecule type" value="Genomic_DNA"/>
</dbReference>
<sequence>MTLQDPQIDGPQVLIPGSEFLLSGLGRILLLIGLIILGVLLLLAFRRKKLGRKVPLVCASTLLLIGLVLAVAYRPPPFFVPEFPALPRLLPAESLFYRPVTDLPVAAQSDQWIASQQGLELSAGFRGTVTDGVAFGLPFNLVDAQTAVKSVELTQYPAASFAGPYPITDPAYIEGMPTYHFDQHYLAVDLQKRQAWELIAIRSWFGHWQAGAGATWSMNSLEYPTGSTIAARMPLLPGTITFAEVEAGQIEHAILGSTAISAPGKFLWPARGGDGVSADPNAPPMGAWLRLKADADLSGLGPQAKIVALASQKYGVILSDTGPGFKLRGTVDGRWNDTDLASLGQLTASDFEVVDTSSVIVSKDSLAIKQP</sequence>
<accession>A0A6J7LPT9</accession>
<protein>
    <submittedName>
        <fullName evidence="2">Unannotated protein</fullName>
    </submittedName>
</protein>
<evidence type="ECO:0000313" key="2">
    <source>
        <dbReference type="EMBL" id="CAB4970436.1"/>
    </source>
</evidence>
<name>A0A6J7LPT9_9ZZZZ</name>
<keyword evidence="1" id="KW-1133">Transmembrane helix</keyword>
<proteinExistence type="predicted"/>
<keyword evidence="1" id="KW-0472">Membrane</keyword>
<gene>
    <name evidence="2" type="ORF">UFOPK3914_00352</name>
</gene>
<dbReference type="AlphaFoldDB" id="A0A6J7LPT9"/>
<feature type="transmembrane region" description="Helical" evidence="1">
    <location>
        <begin position="54"/>
        <end position="73"/>
    </location>
</feature>
<evidence type="ECO:0000256" key="1">
    <source>
        <dbReference type="SAM" id="Phobius"/>
    </source>
</evidence>
<keyword evidence="1" id="KW-0812">Transmembrane</keyword>
<organism evidence="2">
    <name type="scientific">freshwater metagenome</name>
    <dbReference type="NCBI Taxonomy" id="449393"/>
    <lineage>
        <taxon>unclassified sequences</taxon>
        <taxon>metagenomes</taxon>
        <taxon>ecological metagenomes</taxon>
    </lineage>
</organism>